<dbReference type="GO" id="GO:0003700">
    <property type="term" value="F:DNA-binding transcription factor activity"/>
    <property type="evidence" value="ECO:0007669"/>
    <property type="project" value="TreeGrafter"/>
</dbReference>
<organism evidence="5 6">
    <name type="scientific">Mediterraneibacter gnavus</name>
    <name type="common">Ruminococcus gnavus</name>
    <dbReference type="NCBI Taxonomy" id="33038"/>
    <lineage>
        <taxon>Bacteria</taxon>
        <taxon>Bacillati</taxon>
        <taxon>Bacillota</taxon>
        <taxon>Clostridia</taxon>
        <taxon>Lachnospirales</taxon>
        <taxon>Lachnospiraceae</taxon>
        <taxon>Mediterraneibacter</taxon>
    </lineage>
</organism>
<reference evidence="5" key="1">
    <citation type="submission" date="2021-10" db="EMBL/GenBank/DDBJ databases">
        <title>Collection of gut derived symbiotic bacterial strains cultured from healthy donors.</title>
        <authorList>
            <person name="Lin H."/>
            <person name="Littmann E."/>
            <person name="Claire K."/>
            <person name="Pamer E."/>
        </authorList>
    </citation>
    <scope>NUCLEOTIDE SEQUENCE</scope>
    <source>
        <strain evidence="5">MSK.23.18</strain>
    </source>
</reference>
<dbReference type="SUPFAM" id="SSF47413">
    <property type="entry name" value="lambda repressor-like DNA-binding domains"/>
    <property type="match status" value="1"/>
</dbReference>
<proteinExistence type="predicted"/>
<dbReference type="InterPro" id="IPR050807">
    <property type="entry name" value="TransReg_Diox_bact_type"/>
</dbReference>
<dbReference type="Gene3D" id="1.10.260.40">
    <property type="entry name" value="lambda repressor-like DNA-binding domains"/>
    <property type="match status" value="1"/>
</dbReference>
<accession>A0AAJ1ETX5</accession>
<evidence type="ECO:0000256" key="3">
    <source>
        <dbReference type="ARBA" id="ARBA00023163"/>
    </source>
</evidence>
<dbReference type="RefSeq" id="WP_173867730.1">
    <property type="nucleotide sequence ID" value="NZ_JAAIQY010000045.1"/>
</dbReference>
<evidence type="ECO:0000256" key="2">
    <source>
        <dbReference type="ARBA" id="ARBA00023125"/>
    </source>
</evidence>
<dbReference type="SMART" id="SM00530">
    <property type="entry name" value="HTH_XRE"/>
    <property type="match status" value="1"/>
</dbReference>
<keyword evidence="3" id="KW-0804">Transcription</keyword>
<dbReference type="InterPro" id="IPR010982">
    <property type="entry name" value="Lambda_DNA-bd_dom_sf"/>
</dbReference>
<dbReference type="GO" id="GO:0003677">
    <property type="term" value="F:DNA binding"/>
    <property type="evidence" value="ECO:0007669"/>
    <property type="project" value="UniProtKB-KW"/>
</dbReference>
<evidence type="ECO:0000313" key="6">
    <source>
        <dbReference type="Proteomes" id="UP001297370"/>
    </source>
</evidence>
<dbReference type="Pfam" id="PF01381">
    <property type="entry name" value="HTH_3"/>
    <property type="match status" value="1"/>
</dbReference>
<gene>
    <name evidence="5" type="ORF">LIQ08_17550</name>
</gene>
<name>A0AAJ1ETX5_MEDGN</name>
<evidence type="ECO:0000256" key="1">
    <source>
        <dbReference type="ARBA" id="ARBA00023015"/>
    </source>
</evidence>
<protein>
    <submittedName>
        <fullName evidence="5">Helix-turn-helix transcriptional regulator</fullName>
    </submittedName>
</protein>
<keyword evidence="2" id="KW-0238">DNA-binding</keyword>
<dbReference type="PANTHER" id="PTHR46797:SF23">
    <property type="entry name" value="HTH-TYPE TRANSCRIPTIONAL REGULATOR SUTR"/>
    <property type="match status" value="1"/>
</dbReference>
<evidence type="ECO:0000259" key="4">
    <source>
        <dbReference type="PROSITE" id="PS50943"/>
    </source>
</evidence>
<dbReference type="CDD" id="cd00093">
    <property type="entry name" value="HTH_XRE"/>
    <property type="match status" value="1"/>
</dbReference>
<keyword evidence="1" id="KW-0805">Transcription regulation</keyword>
<dbReference type="PROSITE" id="PS50943">
    <property type="entry name" value="HTH_CROC1"/>
    <property type="match status" value="1"/>
</dbReference>
<dbReference type="Proteomes" id="UP001297370">
    <property type="component" value="Unassembled WGS sequence"/>
</dbReference>
<sequence length="86" mass="9930">MSLLHIFAINVRKYRLQQDLSQEKLAELSGLHRTYISSIEREQRNISIDNIAKIASALKIDPYLLLKKSIEQSEEEHGKNKASHTK</sequence>
<comment type="caution">
    <text evidence="5">The sequence shown here is derived from an EMBL/GenBank/DDBJ whole genome shotgun (WGS) entry which is preliminary data.</text>
</comment>
<dbReference type="PANTHER" id="PTHR46797">
    <property type="entry name" value="HTH-TYPE TRANSCRIPTIONAL REGULATOR"/>
    <property type="match status" value="1"/>
</dbReference>
<dbReference type="InterPro" id="IPR001387">
    <property type="entry name" value="Cro/C1-type_HTH"/>
</dbReference>
<dbReference type="GO" id="GO:0005829">
    <property type="term" value="C:cytosol"/>
    <property type="evidence" value="ECO:0007669"/>
    <property type="project" value="TreeGrafter"/>
</dbReference>
<feature type="domain" description="HTH cro/C1-type" evidence="4">
    <location>
        <begin position="11"/>
        <end position="65"/>
    </location>
</feature>
<dbReference type="AlphaFoldDB" id="A0AAJ1ETX5"/>
<evidence type="ECO:0000313" key="5">
    <source>
        <dbReference type="EMBL" id="MCB5620929.1"/>
    </source>
</evidence>
<dbReference type="EMBL" id="JAJBOM010000042">
    <property type="protein sequence ID" value="MCB5620929.1"/>
    <property type="molecule type" value="Genomic_DNA"/>
</dbReference>